<evidence type="ECO:0000256" key="8">
    <source>
        <dbReference type="ARBA" id="ARBA00023054"/>
    </source>
</evidence>
<dbReference type="GO" id="GO:0002161">
    <property type="term" value="F:aminoacyl-tRNA deacylase activity"/>
    <property type="evidence" value="ECO:0007669"/>
    <property type="project" value="InterPro"/>
</dbReference>
<evidence type="ECO:0000256" key="7">
    <source>
        <dbReference type="ARBA" id="ARBA00022917"/>
    </source>
</evidence>
<comment type="domain">
    <text evidence="11">The C-terminal coiled-coil domain is crucial for aminoacylation activity.</text>
</comment>
<dbReference type="InterPro" id="IPR037118">
    <property type="entry name" value="Val-tRNA_synth_C_sf"/>
</dbReference>
<evidence type="ECO:0000259" key="12">
    <source>
        <dbReference type="Pfam" id="PF00133"/>
    </source>
</evidence>
<dbReference type="Pfam" id="PF08264">
    <property type="entry name" value="Anticodon_1"/>
    <property type="match status" value="1"/>
</dbReference>
<comment type="catalytic activity">
    <reaction evidence="10 11">
        <text>tRNA(Val) + L-valine + ATP = L-valyl-tRNA(Val) + AMP + diphosphate</text>
        <dbReference type="Rhea" id="RHEA:10704"/>
        <dbReference type="Rhea" id="RHEA-COMP:9672"/>
        <dbReference type="Rhea" id="RHEA-COMP:9708"/>
        <dbReference type="ChEBI" id="CHEBI:30616"/>
        <dbReference type="ChEBI" id="CHEBI:33019"/>
        <dbReference type="ChEBI" id="CHEBI:57762"/>
        <dbReference type="ChEBI" id="CHEBI:78442"/>
        <dbReference type="ChEBI" id="CHEBI:78537"/>
        <dbReference type="ChEBI" id="CHEBI:456215"/>
        <dbReference type="EC" id="6.1.1.9"/>
    </reaction>
</comment>
<dbReference type="FunFam" id="1.10.730.10:FF:000014">
    <property type="entry name" value="Valine--tRNA ligase"/>
    <property type="match status" value="1"/>
</dbReference>
<dbReference type="Pfam" id="PF00133">
    <property type="entry name" value="tRNA-synt_1"/>
    <property type="match status" value="3"/>
</dbReference>
<evidence type="ECO:0000256" key="9">
    <source>
        <dbReference type="ARBA" id="ARBA00023146"/>
    </source>
</evidence>
<keyword evidence="9 11" id="KW-0030">Aminoacyl-tRNA synthetase</keyword>
<feature type="domain" description="Aminoacyl-tRNA synthetase class Ia" evidence="12">
    <location>
        <begin position="546"/>
        <end position="605"/>
    </location>
</feature>
<keyword evidence="8 11" id="KW-0175">Coiled coil</keyword>
<dbReference type="InterPro" id="IPR002300">
    <property type="entry name" value="aa-tRNA-synth_Ia"/>
</dbReference>
<dbReference type="GO" id="GO:0005829">
    <property type="term" value="C:cytosol"/>
    <property type="evidence" value="ECO:0007669"/>
    <property type="project" value="TreeGrafter"/>
</dbReference>
<comment type="subunit">
    <text evidence="2 11">Monomer.</text>
</comment>
<protein>
    <recommendedName>
        <fullName evidence="11">Valine--tRNA ligase</fullName>
        <ecNumber evidence="11">6.1.1.9</ecNumber>
    </recommendedName>
    <alternativeName>
        <fullName evidence="11">Valyl-tRNA synthetase</fullName>
        <shortName evidence="11">ValRS</shortName>
    </alternativeName>
</protein>
<keyword evidence="3 11" id="KW-0963">Cytoplasm</keyword>
<comment type="function">
    <text evidence="11">Catalyzes the attachment of valine to tRNA(Val). As ValRS can inadvertently accommodate and process structurally similar amino acids such as threonine, to avoid such errors, it has a 'posttransfer' editing activity that hydrolyzes mischarged Thr-tRNA(Val) in a tRNA-dependent manner.</text>
</comment>
<keyword evidence="6 11" id="KW-0067">ATP-binding</keyword>
<dbReference type="InterPro" id="IPR009080">
    <property type="entry name" value="tRNAsynth_Ia_anticodon-bd"/>
</dbReference>
<dbReference type="InterPro" id="IPR013155">
    <property type="entry name" value="M/V/L/I-tRNA-synth_anticd-bd"/>
</dbReference>
<dbReference type="FunFam" id="3.90.740.10:FF:000055">
    <property type="entry name" value="Valyl Amino-acyl tRNA Synthetase"/>
    <property type="match status" value="1"/>
</dbReference>
<dbReference type="Gene3D" id="1.10.287.380">
    <property type="entry name" value="Valyl-tRNA synthetase, C-terminal domain"/>
    <property type="match status" value="1"/>
</dbReference>
<evidence type="ECO:0000259" key="13">
    <source>
        <dbReference type="Pfam" id="PF08264"/>
    </source>
</evidence>
<organism evidence="15 16">
    <name type="scientific">Hydrogenivirga caldilitoris</name>
    <dbReference type="NCBI Taxonomy" id="246264"/>
    <lineage>
        <taxon>Bacteria</taxon>
        <taxon>Pseudomonadati</taxon>
        <taxon>Aquificota</taxon>
        <taxon>Aquificia</taxon>
        <taxon>Aquificales</taxon>
        <taxon>Aquificaceae</taxon>
        <taxon>Hydrogenivirga</taxon>
    </lineage>
</organism>
<evidence type="ECO:0000256" key="4">
    <source>
        <dbReference type="ARBA" id="ARBA00022598"/>
    </source>
</evidence>
<keyword evidence="4 11" id="KW-0436">Ligase</keyword>
<dbReference type="InterPro" id="IPR002303">
    <property type="entry name" value="Valyl-tRNA_ligase"/>
</dbReference>
<accession>A0A497XQ44</accession>
<dbReference type="InterPro" id="IPR010978">
    <property type="entry name" value="tRNA-bd_arm"/>
</dbReference>
<dbReference type="GO" id="GO:0005524">
    <property type="term" value="F:ATP binding"/>
    <property type="evidence" value="ECO:0007669"/>
    <property type="project" value="UniProtKB-UniRule"/>
</dbReference>
<evidence type="ECO:0000259" key="14">
    <source>
        <dbReference type="Pfam" id="PF10458"/>
    </source>
</evidence>
<feature type="coiled-coil region" evidence="11">
    <location>
        <begin position="1106"/>
        <end position="1165"/>
    </location>
</feature>
<evidence type="ECO:0000256" key="10">
    <source>
        <dbReference type="ARBA" id="ARBA00047552"/>
    </source>
</evidence>
<gene>
    <name evidence="11" type="primary">valS</name>
    <name evidence="15" type="ORF">BCF55_0645</name>
</gene>
<dbReference type="CDD" id="cd00817">
    <property type="entry name" value="ValRS_core"/>
    <property type="match status" value="1"/>
</dbReference>
<name>A0A497XQ44_9AQUI</name>
<comment type="caution">
    <text evidence="15">The sequence shown here is derived from an EMBL/GenBank/DDBJ whole genome shotgun (WGS) entry which is preliminary data.</text>
</comment>
<dbReference type="SUPFAM" id="SSF50677">
    <property type="entry name" value="ValRS/IleRS/LeuRS editing domain"/>
    <property type="match status" value="1"/>
</dbReference>
<dbReference type="GO" id="GO:0006438">
    <property type="term" value="P:valyl-tRNA aminoacylation"/>
    <property type="evidence" value="ECO:0007669"/>
    <property type="project" value="UniProtKB-UniRule"/>
</dbReference>
<dbReference type="PANTHER" id="PTHR11946">
    <property type="entry name" value="VALYL-TRNA SYNTHETASES"/>
    <property type="match status" value="1"/>
</dbReference>
<evidence type="ECO:0000313" key="15">
    <source>
        <dbReference type="EMBL" id="RLJ70374.1"/>
    </source>
</evidence>
<dbReference type="HAMAP" id="MF_02004">
    <property type="entry name" value="Val_tRNA_synth_type1"/>
    <property type="match status" value="1"/>
</dbReference>
<keyword evidence="16" id="KW-1185">Reference proteome</keyword>
<dbReference type="Pfam" id="PF10458">
    <property type="entry name" value="Val_tRNA-synt_C"/>
    <property type="match status" value="1"/>
</dbReference>
<keyword evidence="5 11" id="KW-0547">Nucleotide-binding</keyword>
<dbReference type="SUPFAM" id="SSF47323">
    <property type="entry name" value="Anticodon-binding domain of a subclass of class I aminoacyl-tRNA synthetases"/>
    <property type="match status" value="1"/>
</dbReference>
<feature type="binding site" evidence="11">
    <location>
        <position position="805"/>
    </location>
    <ligand>
        <name>ATP</name>
        <dbReference type="ChEBI" id="CHEBI:30616"/>
    </ligand>
</feature>
<dbReference type="OrthoDB" id="9810365at2"/>
<evidence type="ECO:0000256" key="11">
    <source>
        <dbReference type="HAMAP-Rule" id="MF_02004"/>
    </source>
</evidence>
<feature type="short sequence motif" description="'HIGH' region" evidence="11">
    <location>
        <begin position="44"/>
        <end position="54"/>
    </location>
</feature>
<evidence type="ECO:0000256" key="3">
    <source>
        <dbReference type="ARBA" id="ARBA00022490"/>
    </source>
</evidence>
<dbReference type="Gene3D" id="1.10.730.10">
    <property type="entry name" value="Isoleucyl-tRNA Synthetase, Domain 1"/>
    <property type="match status" value="1"/>
</dbReference>
<dbReference type="Gene3D" id="3.40.50.620">
    <property type="entry name" value="HUPs"/>
    <property type="match status" value="3"/>
</dbReference>
<dbReference type="CDD" id="cd07962">
    <property type="entry name" value="Anticodon_Ia_Val"/>
    <property type="match status" value="1"/>
</dbReference>
<dbReference type="EC" id="6.1.1.9" evidence="11"/>
<comment type="subcellular location">
    <subcellularLocation>
        <location evidence="1 11">Cytoplasm</location>
    </subcellularLocation>
</comment>
<dbReference type="InterPro" id="IPR033705">
    <property type="entry name" value="Anticodon_Ia_Val"/>
</dbReference>
<dbReference type="FunFam" id="3.40.50.620:FF:000032">
    <property type="entry name" value="Valine--tRNA ligase"/>
    <property type="match status" value="1"/>
</dbReference>
<feature type="domain" description="Valyl-tRNA synthetase tRNA-binding arm" evidence="14">
    <location>
        <begin position="1105"/>
        <end position="1168"/>
    </location>
</feature>
<evidence type="ECO:0000256" key="1">
    <source>
        <dbReference type="ARBA" id="ARBA00004496"/>
    </source>
</evidence>
<dbReference type="SUPFAM" id="SSF46589">
    <property type="entry name" value="tRNA-binding arm"/>
    <property type="match status" value="1"/>
</dbReference>
<comment type="similarity">
    <text evidence="11">Belongs to the class-I aminoacyl-tRNA synthetase family. ValS type 1 subfamily.</text>
</comment>
<dbReference type="EMBL" id="RCCJ01000001">
    <property type="protein sequence ID" value="RLJ70374.1"/>
    <property type="molecule type" value="Genomic_DNA"/>
</dbReference>
<dbReference type="Gene3D" id="3.90.740.10">
    <property type="entry name" value="Valyl/Leucyl/Isoleucyl-tRNA synthetase, editing domain"/>
    <property type="match status" value="1"/>
</dbReference>
<dbReference type="PANTHER" id="PTHR11946:SF93">
    <property type="entry name" value="VALINE--TRNA LIGASE, CHLOROPLASTIC_MITOCHONDRIAL 2"/>
    <property type="match status" value="1"/>
</dbReference>
<dbReference type="GO" id="GO:0004832">
    <property type="term" value="F:valine-tRNA ligase activity"/>
    <property type="evidence" value="ECO:0007669"/>
    <property type="project" value="UniProtKB-UniRule"/>
</dbReference>
<reference evidence="15 16" key="1">
    <citation type="submission" date="2018-10" db="EMBL/GenBank/DDBJ databases">
        <title>Genomic Encyclopedia of Archaeal and Bacterial Type Strains, Phase II (KMG-II): from individual species to whole genera.</title>
        <authorList>
            <person name="Goeker M."/>
        </authorList>
    </citation>
    <scope>NUCLEOTIDE SEQUENCE [LARGE SCALE GENOMIC DNA]</scope>
    <source>
        <strain evidence="15 16">DSM 16510</strain>
    </source>
</reference>
<feature type="domain" description="Methionyl/Valyl/Leucyl/Isoleucyl-tRNA synthetase anticodon-binding" evidence="13">
    <location>
        <begin position="885"/>
        <end position="1047"/>
    </location>
</feature>
<dbReference type="InterPro" id="IPR001412">
    <property type="entry name" value="aa-tRNA-synth_I_CS"/>
</dbReference>
<dbReference type="InterPro" id="IPR019499">
    <property type="entry name" value="Val-tRNA_synth_tRNA-bd"/>
</dbReference>
<dbReference type="PROSITE" id="PS00178">
    <property type="entry name" value="AA_TRNA_LIGASE_I"/>
    <property type="match status" value="1"/>
</dbReference>
<dbReference type="Proteomes" id="UP000267841">
    <property type="component" value="Unassembled WGS sequence"/>
</dbReference>
<feature type="domain" description="Aminoacyl-tRNA synthetase class Ia" evidence="12">
    <location>
        <begin position="709"/>
        <end position="842"/>
    </location>
</feature>
<dbReference type="RefSeq" id="WP_121009888.1">
    <property type="nucleotide sequence ID" value="NZ_RCCJ01000001.1"/>
</dbReference>
<comment type="domain">
    <text evidence="11">ValRS has two distinct active sites: one for aminoacylation and one for editing. The misactivated threonine is translocated from the active site to the editing site.</text>
</comment>
<keyword evidence="7 11" id="KW-0648">Protein biosynthesis</keyword>
<evidence type="ECO:0000313" key="16">
    <source>
        <dbReference type="Proteomes" id="UP000267841"/>
    </source>
</evidence>
<proteinExistence type="inferred from homology"/>
<evidence type="ECO:0000256" key="6">
    <source>
        <dbReference type="ARBA" id="ARBA00022840"/>
    </source>
</evidence>
<sequence>MKELKEYNPKEIEEKWSRFWIEKAIYHVEKPDKRKKFSVVIPPPNVTGSLHMGHALNSTLQDIIARWQRMKGRQVVWVPGFDHAGIATQYVVDKQLQEEGKSRLELGRQEFLKKVWEWVPKSRNAIRTQLEKLGVSVDWKRERFTLDEGFSRAVRKAFRELYERGLIYRSEYIINWCPKDLTALSDLEVEHEEEKGKLWYIKYPLEDGSGYVTVATTRPETMLGDTAVAVNPEDERYKNLIGKRLRLPLVRWKRKTLTGEEIDELIPIIADERVKPEFGTGAVKVTPAHDPNDFEIGKAHALPFVRVMDERAHMNENAGDFAGLDRYEARKRILERLKEEGFLEKEEDHVHAVGKCYRCKTVVEPMVSEQWFVKVSDPAIKDISIKVVEEGIEEEEEKEVFLQLAEVEGLSITIPVNDEISGGTRSVVILSEGIEFLAGVREGELAYVYYPSGREEVISKAKELAYEFMKKPYGLEFLIGVDGEISVIKQGIESRVERGRYLIASEGNRLNLYRWGTEGYEYLQMLESGQARLEPVQKSIRVKVEREKRREVHKRQVKFIPEQWRKFYLDWMHNLRDWCISRQIWWGHRIPVWYCQECGEANVFTDDDFDRVYDKLIFNLIADGKVGTEFTPEEIEGILHSPDFVHPEMTVLDFYKKFVFHRYHSTNVDANSLRLFFTQEANPMAMLTPGVSTRGLYRYDSKSKKWRMVLKCKKCRSENLKQEEDVLDTWFSSALWPFGVFGWPESSEDLKNLYPTDLLVTGFDIIFFWVARMIMMGTYFMEDIPFHDVYVHALVRDEKGQKMSKTKGNVIDPLEIIDKYGADALRFTLAILTVQGRDIKLSEKRFEGYKHFANKIWNASRFVLMNTPEDFISTLPYMAPLKPEDKWIMTLLNETADKVSKALENYDFSQAAQSIYDFFWSDFCDWYIEFTKERIYRETPEGEDEDTKKEKAKVISERTTALYTLHYVLEKALRILHPFMPYITEELWHKLPASDGESISLKDFPEKKQEELFPEETERIERLKEIISAIRSLRSDLQIEPSKRLRAFYKAGKDLSREVVGEFKNHILNLARLEEFTEVSERPENTVATFSKDVEIYISIEGHVDIDKLTESYERKKEKLLAELERVKGKLSNENFVRKAPPDVVEKEKRIKEELEEDLKKVERILGVLKS</sequence>
<dbReference type="AlphaFoldDB" id="A0A497XQ44"/>
<dbReference type="SUPFAM" id="SSF52374">
    <property type="entry name" value="Nucleotidylyl transferase"/>
    <property type="match status" value="1"/>
</dbReference>
<feature type="domain" description="Aminoacyl-tRNA synthetase class Ia" evidence="12">
    <location>
        <begin position="16"/>
        <end position="389"/>
    </location>
</feature>
<evidence type="ECO:0000256" key="5">
    <source>
        <dbReference type="ARBA" id="ARBA00022741"/>
    </source>
</evidence>
<dbReference type="InterPro" id="IPR014729">
    <property type="entry name" value="Rossmann-like_a/b/a_fold"/>
</dbReference>
<evidence type="ECO:0000256" key="2">
    <source>
        <dbReference type="ARBA" id="ARBA00011245"/>
    </source>
</evidence>
<dbReference type="InterPro" id="IPR009008">
    <property type="entry name" value="Val/Leu/Ile-tRNA-synth_edit"/>
</dbReference>
<dbReference type="PRINTS" id="PR00986">
    <property type="entry name" value="TRNASYNTHVAL"/>
</dbReference>
<feature type="short sequence motif" description="'KMSKS' region" evidence="11">
    <location>
        <begin position="802"/>
        <end position="806"/>
    </location>
</feature>